<organism evidence="11 12">
    <name type="scientific">Lentinus brumalis</name>
    <dbReference type="NCBI Taxonomy" id="2498619"/>
    <lineage>
        <taxon>Eukaryota</taxon>
        <taxon>Fungi</taxon>
        <taxon>Dikarya</taxon>
        <taxon>Basidiomycota</taxon>
        <taxon>Agaricomycotina</taxon>
        <taxon>Agaricomycetes</taxon>
        <taxon>Polyporales</taxon>
        <taxon>Polyporaceae</taxon>
        <taxon>Lentinus</taxon>
    </lineage>
</organism>
<feature type="compositionally biased region" description="Basic residues" evidence="9">
    <location>
        <begin position="343"/>
        <end position="360"/>
    </location>
</feature>
<comment type="similarity">
    <text evidence="3">Belongs to the telombin family.</text>
</comment>
<evidence type="ECO:0000256" key="4">
    <source>
        <dbReference type="ARBA" id="ARBA00015253"/>
    </source>
</evidence>
<sequence>MSGLFQVLTPSSADFQPIVTAAFKPEERRVAREIPEKGTDGTGWIGGKVYARKTIRDGCCTFQLTVERAHRAHVSFPSDLLKYVDALPLSVGAEVRIATRGLELEDGPGPDASLLMKKRFVWREGLVIHVKSKAGEEVFVDTFAARLRNDAPSASPGPSVLGSRSASPSAIPRKRKRTPSAPFQQPSVASTTAGPETEQPSATVQSTRAFSASLPSDSMLVDPPEDQAADEVKQTDSGPDSQNSQNPQSLPSPPPEGEGVPDAQTTEIHRKSLGGDASVSCHVALPTAAGERPHLQEIAQTTSRRSRSPTRPPPGKAEKKKKRRWEPPVTDSSEPAVGPRTAKQSRNRERRALKKQKKHGAPAAGPEADFRAQSADGDDDDELWAAAEEDIPDELLNTDAWQQPKGPEGEAANTPIAAVVTQFERQPRLEESVPQQRSVSRIAKEEFEDPVESLRKACTTPFGTYIPLIEVQARSRGNIMGVATSPAEEKTTTTGEYMASFNLSDPTNLATNGLSVTLFNKAERAFPDPEPGDILMLRNIIGDSYGAVGPSYKPWSWAVFHVKTGKVSTAPPNTARHLKADTVELQRCLRLGDWWRDVASSAISFGDDPQPLISAKRVRAHKLMSEVEAMEYFDCTVEILHGFQNNNSVHDVYMLFVTDYTRHQCMPQTHGSWCPPKLAEVVLPVELWDSAAARGPTMKPGEFYSMRNIKLKWGGGGTYLEGKMVEGQKITKLDEDQLEGEPHLVELLKRKKEWESRANRDGGGHEWPHQLMEEAEKDRHFNCTVEVVHVSPRDDFLYLYVTDYTTRPDLVTVSPSIVTPTASPDRIVRISLHDSQVETAKNLEAGDFISIRKLRLRQTGGESRVCGRLGGDERLITKLNPNSTKNAELRALIRRKEVLEALQSKARPNKKGKEARAARQAGATEAAERQLAALKPSVKAKGKGNAVPKANQYVSIDDVKASDSCPGVFRVQARVVDFFPDNLRDCIVLQCTSCKEIIPKTRRMCTKCDDAMEDESFARAFYQLFFRIADDDGSTLDVSVSDKRCSVLKDLEPEDVYEDDGAFDMLVARVRPLLGDLLEVTDGEARRRTVTDDDEDSGGPLLDLTLGSWLPQSEPDISESRAYIILKHSECDADAYAS</sequence>
<dbReference type="SUPFAM" id="SSF50249">
    <property type="entry name" value="Nucleic acid-binding proteins"/>
    <property type="match status" value="3"/>
</dbReference>
<dbReference type="Gene3D" id="2.40.50.140">
    <property type="entry name" value="Nucleic acid-binding proteins"/>
    <property type="match status" value="3"/>
</dbReference>
<dbReference type="InterPro" id="IPR028389">
    <property type="entry name" value="POT1"/>
</dbReference>
<dbReference type="OrthoDB" id="2186770at2759"/>
<dbReference type="Pfam" id="PF16686">
    <property type="entry name" value="POT1PC"/>
    <property type="match status" value="2"/>
</dbReference>
<dbReference type="PANTHER" id="PTHR14513:SF0">
    <property type="entry name" value="PROTECTION OF TELOMERES PROTEIN 1"/>
    <property type="match status" value="1"/>
</dbReference>
<dbReference type="GO" id="GO:0098505">
    <property type="term" value="F:G-rich strand telomeric DNA binding"/>
    <property type="evidence" value="ECO:0007669"/>
    <property type="project" value="TreeGrafter"/>
</dbReference>
<reference evidence="11 12" key="1">
    <citation type="journal article" date="2018" name="Biotechnol. Biofuels">
        <title>Integrative visual omics of the white-rot fungus Polyporus brumalis exposes the biotechnological potential of its oxidative enzymes for delignifying raw plant biomass.</title>
        <authorList>
            <person name="Miyauchi S."/>
            <person name="Rancon A."/>
            <person name="Drula E."/>
            <person name="Hage H."/>
            <person name="Chaduli D."/>
            <person name="Favel A."/>
            <person name="Grisel S."/>
            <person name="Henrissat B."/>
            <person name="Herpoel-Gimbert I."/>
            <person name="Ruiz-Duenas F.J."/>
            <person name="Chevret D."/>
            <person name="Hainaut M."/>
            <person name="Lin J."/>
            <person name="Wang M."/>
            <person name="Pangilinan J."/>
            <person name="Lipzen A."/>
            <person name="Lesage-Meessen L."/>
            <person name="Navarro D."/>
            <person name="Riley R."/>
            <person name="Grigoriev I.V."/>
            <person name="Zhou S."/>
            <person name="Raouche S."/>
            <person name="Rosso M.N."/>
        </authorList>
    </citation>
    <scope>NUCLEOTIDE SEQUENCE [LARGE SCALE GENOMIC DNA]</scope>
    <source>
        <strain evidence="11 12">BRFM 1820</strain>
    </source>
</reference>
<keyword evidence="5" id="KW-0158">Chromosome</keyword>
<dbReference type="EMBL" id="KZ857380">
    <property type="protein sequence ID" value="RDX56381.1"/>
    <property type="molecule type" value="Genomic_DNA"/>
</dbReference>
<dbReference type="PANTHER" id="PTHR14513">
    <property type="entry name" value="PROTECTION OF TELOMERES 1"/>
    <property type="match status" value="1"/>
</dbReference>
<evidence type="ECO:0000256" key="3">
    <source>
        <dbReference type="ARBA" id="ARBA00008442"/>
    </source>
</evidence>
<dbReference type="STRING" id="139420.A0A371DV38"/>
<dbReference type="GO" id="GO:0032210">
    <property type="term" value="P:regulation of telomere maintenance via telomerase"/>
    <property type="evidence" value="ECO:0007669"/>
    <property type="project" value="TreeGrafter"/>
</dbReference>
<evidence type="ECO:0000256" key="6">
    <source>
        <dbReference type="ARBA" id="ARBA00022895"/>
    </source>
</evidence>
<evidence type="ECO:0000256" key="8">
    <source>
        <dbReference type="ARBA" id="ARBA00023242"/>
    </source>
</evidence>
<dbReference type="SMART" id="SM00976">
    <property type="entry name" value="Telo_bind"/>
    <property type="match status" value="1"/>
</dbReference>
<evidence type="ECO:0000256" key="1">
    <source>
        <dbReference type="ARBA" id="ARBA00004123"/>
    </source>
</evidence>
<name>A0A371DV38_9APHY</name>
<keyword evidence="12" id="KW-1185">Reference proteome</keyword>
<keyword evidence="8" id="KW-0539">Nucleus</keyword>
<feature type="compositionally biased region" description="Polar residues" evidence="9">
    <location>
        <begin position="181"/>
        <end position="216"/>
    </location>
</feature>
<evidence type="ECO:0000313" key="11">
    <source>
        <dbReference type="EMBL" id="RDX56381.1"/>
    </source>
</evidence>
<proteinExistence type="inferred from homology"/>
<evidence type="ECO:0000256" key="5">
    <source>
        <dbReference type="ARBA" id="ARBA00022454"/>
    </source>
</evidence>
<dbReference type="InterPro" id="IPR012340">
    <property type="entry name" value="NA-bd_OB-fold"/>
</dbReference>
<evidence type="ECO:0000256" key="2">
    <source>
        <dbReference type="ARBA" id="ARBA00004574"/>
    </source>
</evidence>
<dbReference type="Proteomes" id="UP000256964">
    <property type="component" value="Unassembled WGS sequence"/>
</dbReference>
<evidence type="ECO:0000259" key="10">
    <source>
        <dbReference type="SMART" id="SM00976"/>
    </source>
</evidence>
<protein>
    <recommendedName>
        <fullName evidence="4">Protection of telomeres protein 1</fullName>
    </recommendedName>
</protein>
<feature type="region of interest" description="Disordered" evidence="9">
    <location>
        <begin position="150"/>
        <end position="379"/>
    </location>
</feature>
<evidence type="ECO:0000256" key="7">
    <source>
        <dbReference type="ARBA" id="ARBA00023125"/>
    </source>
</evidence>
<comment type="subcellular location">
    <subcellularLocation>
        <location evidence="2">Chromosome</location>
        <location evidence="2">Telomere</location>
    </subcellularLocation>
    <subcellularLocation>
        <location evidence="1">Nucleus</location>
    </subcellularLocation>
</comment>
<dbReference type="InterPro" id="IPR032042">
    <property type="entry name" value="POT1PC"/>
</dbReference>
<gene>
    <name evidence="11" type="ORF">OH76DRAFT_1368992</name>
</gene>
<dbReference type="InterPro" id="IPR011564">
    <property type="entry name" value="Telomer_end-bd_POT1/Cdc13"/>
</dbReference>
<accession>A0A371DV38</accession>
<feature type="compositionally biased region" description="Low complexity" evidence="9">
    <location>
        <begin position="237"/>
        <end position="249"/>
    </location>
</feature>
<dbReference type="AlphaFoldDB" id="A0A371DV38"/>
<dbReference type="GO" id="GO:0016233">
    <property type="term" value="P:telomere capping"/>
    <property type="evidence" value="ECO:0007669"/>
    <property type="project" value="TreeGrafter"/>
</dbReference>
<dbReference type="GO" id="GO:0000783">
    <property type="term" value="C:nuclear telomere cap complex"/>
    <property type="evidence" value="ECO:0007669"/>
    <property type="project" value="TreeGrafter"/>
</dbReference>
<keyword evidence="6" id="KW-0779">Telomere</keyword>
<dbReference type="GO" id="GO:0010521">
    <property type="term" value="F:telomerase inhibitor activity"/>
    <property type="evidence" value="ECO:0007669"/>
    <property type="project" value="TreeGrafter"/>
</dbReference>
<feature type="domain" description="Telomeric single stranded DNA binding POT1/Cdc13" evidence="10">
    <location>
        <begin position="465"/>
        <end position="596"/>
    </location>
</feature>
<evidence type="ECO:0000313" key="12">
    <source>
        <dbReference type="Proteomes" id="UP000256964"/>
    </source>
</evidence>
<evidence type="ECO:0000256" key="9">
    <source>
        <dbReference type="SAM" id="MobiDB-lite"/>
    </source>
</evidence>
<keyword evidence="7" id="KW-0238">DNA-binding</keyword>